<dbReference type="Ensembl" id="ENSCCRT00000022760.2">
    <property type="protein sequence ID" value="ENSCCRP00000020954.2"/>
    <property type="gene ID" value="ENSCCRG00000011521.2"/>
</dbReference>
<dbReference type="GO" id="GO:0071773">
    <property type="term" value="P:cellular response to BMP stimulus"/>
    <property type="evidence" value="ECO:0007669"/>
    <property type="project" value="TreeGrafter"/>
</dbReference>
<feature type="transmembrane region" description="Helical" evidence="5">
    <location>
        <begin position="12"/>
        <end position="29"/>
    </location>
</feature>
<evidence type="ECO:0000313" key="7">
    <source>
        <dbReference type="Proteomes" id="UP001108240"/>
    </source>
</evidence>
<evidence type="ECO:0000256" key="1">
    <source>
        <dbReference type="ARBA" id="ARBA00004141"/>
    </source>
</evidence>
<accession>A0A8C1ANS0</accession>
<dbReference type="PANTHER" id="PTHR16100:SF5">
    <property type="entry name" value="TRANSMEMBRANE PROTEIN 100"/>
    <property type="match status" value="1"/>
</dbReference>
<sequence>LKMTRLQNKVTILYTIIFVILNFSASLVAKSKRKPSFHWTMSTDHSALKGSALVNGAELTTATGGAEGSCSRCTLPFGIVLLIIGVAVTAVAYSYSTHGSTISILGLLLLTSALLLLGFSAVCRRCRKRRKMDKAWESQTDLVESLRNGFD</sequence>
<feature type="transmembrane region" description="Helical" evidence="5">
    <location>
        <begin position="75"/>
        <end position="95"/>
    </location>
</feature>
<proteinExistence type="predicted"/>
<dbReference type="GeneTree" id="ENSGT00940000154322"/>
<evidence type="ECO:0000313" key="6">
    <source>
        <dbReference type="Ensembl" id="ENSCCRP00000020954.2"/>
    </source>
</evidence>
<dbReference type="PANTHER" id="PTHR16100">
    <property type="entry name" value="PHOSPHOINOSITIDE-INTERACTING PROTEIN FAMILY MEMBER"/>
    <property type="match status" value="1"/>
</dbReference>
<keyword evidence="4 5" id="KW-0472">Membrane</keyword>
<feature type="transmembrane region" description="Helical" evidence="5">
    <location>
        <begin position="101"/>
        <end position="122"/>
    </location>
</feature>
<dbReference type="InterPro" id="IPR032536">
    <property type="entry name" value="TMEM100"/>
</dbReference>
<keyword evidence="3 5" id="KW-1133">Transmembrane helix</keyword>
<dbReference type="Proteomes" id="UP001108240">
    <property type="component" value="Unplaced"/>
</dbReference>
<organism evidence="6 7">
    <name type="scientific">Cyprinus carpio carpio</name>
    <dbReference type="NCBI Taxonomy" id="630221"/>
    <lineage>
        <taxon>Eukaryota</taxon>
        <taxon>Metazoa</taxon>
        <taxon>Chordata</taxon>
        <taxon>Craniata</taxon>
        <taxon>Vertebrata</taxon>
        <taxon>Euteleostomi</taxon>
        <taxon>Actinopterygii</taxon>
        <taxon>Neopterygii</taxon>
        <taxon>Teleostei</taxon>
        <taxon>Ostariophysi</taxon>
        <taxon>Cypriniformes</taxon>
        <taxon>Cyprinidae</taxon>
        <taxon>Cyprininae</taxon>
        <taxon>Cyprinus</taxon>
    </lineage>
</organism>
<evidence type="ECO:0000256" key="2">
    <source>
        <dbReference type="ARBA" id="ARBA00022692"/>
    </source>
</evidence>
<evidence type="ECO:0000256" key="3">
    <source>
        <dbReference type="ARBA" id="ARBA00022989"/>
    </source>
</evidence>
<dbReference type="OMA" id="FHWTMSA"/>
<dbReference type="Pfam" id="PF16311">
    <property type="entry name" value="TMEM100"/>
    <property type="match status" value="1"/>
</dbReference>
<comment type="subcellular location">
    <subcellularLocation>
        <location evidence="1">Membrane</location>
        <topology evidence="1">Multi-pass membrane protein</topology>
    </subcellularLocation>
</comment>
<dbReference type="AlphaFoldDB" id="A0A8C1ANS0"/>
<reference evidence="6" key="1">
    <citation type="submission" date="2025-08" db="UniProtKB">
        <authorList>
            <consortium name="Ensembl"/>
        </authorList>
    </citation>
    <scope>IDENTIFICATION</scope>
</reference>
<evidence type="ECO:0000256" key="5">
    <source>
        <dbReference type="SAM" id="Phobius"/>
    </source>
</evidence>
<reference evidence="6" key="2">
    <citation type="submission" date="2025-09" db="UniProtKB">
        <authorList>
            <consortium name="Ensembl"/>
        </authorList>
    </citation>
    <scope>IDENTIFICATION</scope>
</reference>
<dbReference type="GO" id="GO:0005886">
    <property type="term" value="C:plasma membrane"/>
    <property type="evidence" value="ECO:0007669"/>
    <property type="project" value="TreeGrafter"/>
</dbReference>
<keyword evidence="2 5" id="KW-0812">Transmembrane</keyword>
<keyword evidence="7" id="KW-1185">Reference proteome</keyword>
<evidence type="ECO:0000256" key="4">
    <source>
        <dbReference type="ARBA" id="ARBA00023136"/>
    </source>
</evidence>
<name>A0A8C1ANS0_CYPCA</name>
<gene>
    <name evidence="6" type="primary">TMEM100</name>
</gene>
<protein>
    <submittedName>
        <fullName evidence="6">Transmembrane protein 100</fullName>
    </submittedName>
</protein>